<feature type="compositionally biased region" description="Basic and acidic residues" evidence="1">
    <location>
        <begin position="506"/>
        <end position="526"/>
    </location>
</feature>
<feature type="compositionally biased region" description="Acidic residues" evidence="1">
    <location>
        <begin position="855"/>
        <end position="867"/>
    </location>
</feature>
<reference evidence="3" key="1">
    <citation type="submission" date="2019-12" db="EMBL/GenBank/DDBJ databases">
        <title>Genome sequencing and annotation of Brassica cretica.</title>
        <authorList>
            <person name="Studholme D.J."/>
            <person name="Sarris P."/>
        </authorList>
    </citation>
    <scope>NUCLEOTIDE SEQUENCE</scope>
    <source>
        <strain evidence="3">PFS-109/04</strain>
        <tissue evidence="3">Leaf</tissue>
    </source>
</reference>
<feature type="compositionally biased region" description="Basic and acidic residues" evidence="1">
    <location>
        <begin position="436"/>
        <end position="459"/>
    </location>
</feature>
<feature type="region of interest" description="Disordered" evidence="1">
    <location>
        <begin position="779"/>
        <end position="802"/>
    </location>
</feature>
<feature type="domain" description="DUF1985" evidence="2">
    <location>
        <begin position="660"/>
        <end position="764"/>
    </location>
</feature>
<dbReference type="AlphaFoldDB" id="A0A8S9N7S8"/>
<feature type="domain" description="DUF1985" evidence="2">
    <location>
        <begin position="100"/>
        <end position="208"/>
    </location>
</feature>
<organism evidence="3 4">
    <name type="scientific">Brassica cretica</name>
    <name type="common">Mustard</name>
    <dbReference type="NCBI Taxonomy" id="69181"/>
    <lineage>
        <taxon>Eukaryota</taxon>
        <taxon>Viridiplantae</taxon>
        <taxon>Streptophyta</taxon>
        <taxon>Embryophyta</taxon>
        <taxon>Tracheophyta</taxon>
        <taxon>Spermatophyta</taxon>
        <taxon>Magnoliopsida</taxon>
        <taxon>eudicotyledons</taxon>
        <taxon>Gunneridae</taxon>
        <taxon>Pentapetalae</taxon>
        <taxon>rosids</taxon>
        <taxon>malvids</taxon>
        <taxon>Brassicales</taxon>
        <taxon>Brassicaceae</taxon>
        <taxon>Brassiceae</taxon>
        <taxon>Brassica</taxon>
    </lineage>
</organism>
<evidence type="ECO:0000259" key="2">
    <source>
        <dbReference type="Pfam" id="PF09331"/>
    </source>
</evidence>
<comment type="caution">
    <text evidence="3">The sequence shown here is derived from an EMBL/GenBank/DDBJ whole genome shotgun (WGS) entry which is preliminary data.</text>
</comment>
<feature type="region of interest" description="Disordered" evidence="1">
    <location>
        <begin position="830"/>
        <end position="874"/>
    </location>
</feature>
<sequence>MRELKKYCLVLQLDSNEFCTTLRLPGRVYEAGEPPDNPKAIIHHLKIDYVEKVEDKLGKEEFSLIENSHIGSILKVVKRSRVQFSEELFHFVMQRRVLTQGEDLWFTFSDHPMRFSLREFHLTTGLRCEEDQTITEPQFKIMKKPYLCMLGKDDKFTVRTLYEMFKEKTRSMPTLERVSLGTSIITEAVIMAKNPSSKIPRDRLQRYMNYRLPKVAWGDSYEVSGFALAINLWVMSSVHVLGKSLGKPCETSSSSDPLCLHWDSTRTPTITEVLELEKINNKPYLWILGKDDKFTVRTLYEMLKEKVRSMPTLERVSLGTAIITEAIIMAENPSSKIPRDRLQRYMNYHLPKVAWGKTAYSILMRSVKSLSASSWTGDSYEVSCFASHKFVGNVISACACVRAGEDKQCQQRKTKDEDAEHGEDLNHSEDEEEKKDEEYQKDKEQRKDKDHSMSNSEKLDKLIQMVRDLDKRVVVIQNVLGVKTKDEDAEHGEDLNHSEDEEEKKDEEYQKDKEQRKDKDHSMSKSEKLDKLIQMVRDLDKRVVVIQNVLRVKFNDGSPNKEDCENGASSDDGNEEDTIAEEANTEDGRSALDDEMKKRYVMKKRNLVTSPTRTFNTPNFDTRVTSPTPTFTSPKFDLLSQESCHSGKGTNERRVLMQGEDLWYTFSDHPMRFSLREFHLTTSIRCEEDQTITEPQFKIMKKPYLWMLGKDDKFTVKTLYEMFKEKARSMPTLERVSLGTSIITKAVIKAENPSSKIPRDRLQRYMNYCLPKVAWDEEEKKDEEYQKDKEQRKDKDHSMSNSEKLDKLIQMVRDLDKRLVVIQNVLGVKFNDGSPNKEDSENGASSGDRRSAQDYENEEHTIDEEANSGDKKVHQMMEMKKILLLKKQTLGMEEVH</sequence>
<feature type="compositionally biased region" description="Acidic residues" evidence="1">
    <location>
        <begin position="572"/>
        <end position="584"/>
    </location>
</feature>
<gene>
    <name evidence="3" type="ORF">F2Q69_00044095</name>
</gene>
<protein>
    <recommendedName>
        <fullName evidence="2">DUF1985 domain-containing protein</fullName>
    </recommendedName>
</protein>
<evidence type="ECO:0000313" key="4">
    <source>
        <dbReference type="Proteomes" id="UP000712600"/>
    </source>
</evidence>
<feature type="region of interest" description="Disordered" evidence="1">
    <location>
        <begin position="555"/>
        <end position="584"/>
    </location>
</feature>
<dbReference type="Pfam" id="PF09331">
    <property type="entry name" value="DUF1985"/>
    <property type="match status" value="2"/>
</dbReference>
<feature type="compositionally biased region" description="Basic and acidic residues" evidence="1">
    <location>
        <begin position="782"/>
        <end position="802"/>
    </location>
</feature>
<feature type="compositionally biased region" description="Basic and acidic residues" evidence="1">
    <location>
        <begin position="486"/>
        <end position="498"/>
    </location>
</feature>
<dbReference type="PANTHER" id="PTHR48147:SF5">
    <property type="entry name" value="REPEAT-CONTAINING PROTEIN, PUTATIVE-RELATED"/>
    <property type="match status" value="1"/>
</dbReference>
<feature type="region of interest" description="Disordered" evidence="1">
    <location>
        <begin position="486"/>
        <end position="526"/>
    </location>
</feature>
<dbReference type="PANTHER" id="PTHR48147">
    <property type="entry name" value="PROTEIN CBG23787"/>
    <property type="match status" value="1"/>
</dbReference>
<evidence type="ECO:0000256" key="1">
    <source>
        <dbReference type="SAM" id="MobiDB-lite"/>
    </source>
</evidence>
<name>A0A8S9N7S8_BRACR</name>
<accession>A0A8S9N7S8</accession>
<dbReference type="Proteomes" id="UP000712600">
    <property type="component" value="Unassembled WGS sequence"/>
</dbReference>
<proteinExistence type="predicted"/>
<dbReference type="EMBL" id="QGKX02001621">
    <property type="protein sequence ID" value="KAF3500190.1"/>
    <property type="molecule type" value="Genomic_DNA"/>
</dbReference>
<feature type="region of interest" description="Disordered" evidence="1">
    <location>
        <begin position="408"/>
        <end position="459"/>
    </location>
</feature>
<dbReference type="InterPro" id="IPR015410">
    <property type="entry name" value="DUF1985"/>
</dbReference>
<evidence type="ECO:0000313" key="3">
    <source>
        <dbReference type="EMBL" id="KAF3500190.1"/>
    </source>
</evidence>
<feature type="compositionally biased region" description="Basic and acidic residues" evidence="1">
    <location>
        <begin position="408"/>
        <end position="428"/>
    </location>
</feature>